<dbReference type="InterPro" id="IPR050845">
    <property type="entry name" value="Cu-binding_ET"/>
</dbReference>
<keyword evidence="3 5" id="KW-0249">Electron transport</keyword>
<feature type="signal peptide" evidence="5">
    <location>
        <begin position="1"/>
        <end position="22"/>
    </location>
</feature>
<keyword evidence="1 5" id="KW-0813">Transport</keyword>
<evidence type="ECO:0000256" key="5">
    <source>
        <dbReference type="RuleBase" id="RU363017"/>
    </source>
</evidence>
<evidence type="ECO:0000256" key="1">
    <source>
        <dbReference type="ARBA" id="ARBA00022448"/>
    </source>
</evidence>
<dbReference type="RefSeq" id="WP_310057917.1">
    <property type="nucleotide sequence ID" value="NZ_JAVDVY010000001.1"/>
</dbReference>
<keyword evidence="8" id="KW-1185">Reference proteome</keyword>
<reference evidence="7 8" key="1">
    <citation type="submission" date="2023-07" db="EMBL/GenBank/DDBJ databases">
        <title>Sorghum-associated microbial communities from plants grown in Nebraska, USA.</title>
        <authorList>
            <person name="Schachtman D."/>
        </authorList>
    </citation>
    <scope>NUCLEOTIDE SEQUENCE [LARGE SCALE GENOMIC DNA]</scope>
    <source>
        <strain evidence="7 8">BE198</strain>
    </source>
</reference>
<dbReference type="InterPro" id="IPR014068">
    <property type="entry name" value="Azurin"/>
</dbReference>
<evidence type="ECO:0000313" key="8">
    <source>
        <dbReference type="Proteomes" id="UP001251524"/>
    </source>
</evidence>
<keyword evidence="2 5" id="KW-0479">Metal-binding</keyword>
<accession>A0ABU1W6Y3</accession>
<keyword evidence="5" id="KW-0732">Signal</keyword>
<proteinExistence type="predicted"/>
<dbReference type="InterPro" id="IPR000923">
    <property type="entry name" value="BlueCu_1"/>
</dbReference>
<protein>
    <recommendedName>
        <fullName evidence="5">Azurin</fullName>
    </recommendedName>
</protein>
<dbReference type="Gene3D" id="2.60.40.420">
    <property type="entry name" value="Cupredoxins - blue copper proteins"/>
    <property type="match status" value="1"/>
</dbReference>
<dbReference type="InterPro" id="IPR028871">
    <property type="entry name" value="BlueCu_1_BS"/>
</dbReference>
<dbReference type="CDD" id="cd13922">
    <property type="entry name" value="Azurin"/>
    <property type="match status" value="1"/>
</dbReference>
<evidence type="ECO:0000259" key="6">
    <source>
        <dbReference type="Pfam" id="PF00127"/>
    </source>
</evidence>
<dbReference type="PANTHER" id="PTHR38439:SF2">
    <property type="entry name" value="OUTER MEMBRANE PROTEIN H.8"/>
    <property type="match status" value="1"/>
</dbReference>
<dbReference type="SUPFAM" id="SSF49503">
    <property type="entry name" value="Cupredoxins"/>
    <property type="match status" value="1"/>
</dbReference>
<dbReference type="EMBL" id="JAVDVY010000001">
    <property type="protein sequence ID" value="MDR7133346.1"/>
    <property type="molecule type" value="Genomic_DNA"/>
</dbReference>
<gene>
    <name evidence="7" type="ORF">J2X06_000530</name>
</gene>
<comment type="caution">
    <text evidence="7">The sequence shown here is derived from an EMBL/GenBank/DDBJ whole genome shotgun (WGS) entry which is preliminary data.</text>
</comment>
<dbReference type="Pfam" id="PF00127">
    <property type="entry name" value="Copper-bind"/>
    <property type="match status" value="1"/>
</dbReference>
<feature type="chain" id="PRO_5044997714" description="Azurin" evidence="5">
    <location>
        <begin position="23"/>
        <end position="152"/>
    </location>
</feature>
<keyword evidence="4 5" id="KW-0186">Copper</keyword>
<comment type="function">
    <text evidence="5">Transfers electrons from cytochrome c551 to cytochrome oxidase.</text>
</comment>
<keyword evidence="5" id="KW-0574">Periplasm</keyword>
<organism evidence="7 8">
    <name type="scientific">Lysobacter niastensis</name>
    <dbReference type="NCBI Taxonomy" id="380629"/>
    <lineage>
        <taxon>Bacteria</taxon>
        <taxon>Pseudomonadati</taxon>
        <taxon>Pseudomonadota</taxon>
        <taxon>Gammaproteobacteria</taxon>
        <taxon>Lysobacterales</taxon>
        <taxon>Lysobacteraceae</taxon>
        <taxon>Lysobacter</taxon>
    </lineage>
</organism>
<name>A0ABU1W6Y3_9GAMM</name>
<dbReference type="PROSITE" id="PS00196">
    <property type="entry name" value="COPPER_BLUE"/>
    <property type="match status" value="1"/>
</dbReference>
<sequence length="152" mass="15551">MKYTRSILSAVTLMCAASFAHAAPNCTIKLQGDDRMQFDQKSITVSAACPTITIELTHAGKLAAQVMGHNVVISKTPDVAAVAADGMKAGAAAGYVQKADARVIAATPVVGGGAKTTAKFAGSKLKAGGDYTFFCSFPGHSSIMKGVLVVTK</sequence>
<dbReference type="NCBIfam" id="TIGR02695">
    <property type="entry name" value="azurin"/>
    <property type="match status" value="1"/>
</dbReference>
<evidence type="ECO:0000256" key="2">
    <source>
        <dbReference type="ARBA" id="ARBA00022723"/>
    </source>
</evidence>
<feature type="domain" description="Blue (type 1) copper" evidence="6">
    <location>
        <begin position="26"/>
        <end position="150"/>
    </location>
</feature>
<evidence type="ECO:0000256" key="3">
    <source>
        <dbReference type="ARBA" id="ARBA00022982"/>
    </source>
</evidence>
<comment type="subcellular location">
    <subcellularLocation>
        <location evidence="5">Periplasm</location>
    </subcellularLocation>
</comment>
<dbReference type="InterPro" id="IPR008972">
    <property type="entry name" value="Cupredoxin"/>
</dbReference>
<evidence type="ECO:0000313" key="7">
    <source>
        <dbReference type="EMBL" id="MDR7133346.1"/>
    </source>
</evidence>
<dbReference type="Proteomes" id="UP001251524">
    <property type="component" value="Unassembled WGS sequence"/>
</dbReference>
<dbReference type="PANTHER" id="PTHR38439">
    <property type="entry name" value="AURACYANIN-B"/>
    <property type="match status" value="1"/>
</dbReference>
<evidence type="ECO:0000256" key="4">
    <source>
        <dbReference type="ARBA" id="ARBA00023008"/>
    </source>
</evidence>